<dbReference type="Proteomes" id="UP000256253">
    <property type="component" value="Unassembled WGS sequence"/>
</dbReference>
<gene>
    <name evidence="2" type="ORF">DFJ65_1122</name>
</gene>
<dbReference type="RefSeq" id="WP_115922160.1">
    <property type="nucleotide sequence ID" value="NZ_CBDRMH010000024.1"/>
</dbReference>
<dbReference type="Gene3D" id="1.20.120.450">
    <property type="entry name" value="dinb family like domain"/>
    <property type="match status" value="1"/>
</dbReference>
<dbReference type="Pfam" id="PF11716">
    <property type="entry name" value="MDMPI_N"/>
    <property type="match status" value="1"/>
</dbReference>
<name>A0A3D9ULD5_9MICO</name>
<dbReference type="EMBL" id="QTUA01000001">
    <property type="protein sequence ID" value="REF30129.1"/>
    <property type="molecule type" value="Genomic_DNA"/>
</dbReference>
<dbReference type="AlphaFoldDB" id="A0A3D9ULD5"/>
<proteinExistence type="predicted"/>
<evidence type="ECO:0000259" key="1">
    <source>
        <dbReference type="Pfam" id="PF11716"/>
    </source>
</evidence>
<evidence type="ECO:0000313" key="2">
    <source>
        <dbReference type="EMBL" id="REF30129.1"/>
    </source>
</evidence>
<dbReference type="InterPro" id="IPR024344">
    <property type="entry name" value="MDMPI_metal-binding"/>
</dbReference>
<keyword evidence="3" id="KW-1185">Reference proteome</keyword>
<feature type="domain" description="Mycothiol-dependent maleylpyruvate isomerase metal-binding" evidence="1">
    <location>
        <begin position="16"/>
        <end position="119"/>
    </location>
</feature>
<accession>A0A3D9ULD5</accession>
<dbReference type="SUPFAM" id="SSF109854">
    <property type="entry name" value="DinB/YfiT-like putative metalloenzymes"/>
    <property type="match status" value="1"/>
</dbReference>
<dbReference type="GO" id="GO:0046872">
    <property type="term" value="F:metal ion binding"/>
    <property type="evidence" value="ECO:0007669"/>
    <property type="project" value="InterPro"/>
</dbReference>
<protein>
    <submittedName>
        <fullName evidence="2">Uncharacterized protein (TIGR03086 family)</fullName>
    </submittedName>
</protein>
<sequence>MANSLQTWTTHADPFTQVVETITEWDAPSPCEGWSARDVLAHVIDTGREFLAGQGHPLPETDGDNPVARWAAYDASVRALLADPAVGGKTYEGHFGVTTIGETLSQFYGFDLLVHRWDLARSQGERAILTDAELQEIDSAVTGWGEHAYAPGIFAHPVEVPADADRQAEVLARTGRTDRVTTAAR</sequence>
<dbReference type="OrthoDB" id="5185819at2"/>
<reference evidence="2 3" key="1">
    <citation type="submission" date="2018-08" db="EMBL/GenBank/DDBJ databases">
        <title>Sequencing the genomes of 1000 actinobacteria strains.</title>
        <authorList>
            <person name="Klenk H.-P."/>
        </authorList>
    </citation>
    <scope>NUCLEOTIDE SEQUENCE [LARGE SCALE GENOMIC DNA]</scope>
    <source>
        <strain evidence="2 3">DSM 22967</strain>
    </source>
</reference>
<dbReference type="InterPro" id="IPR034660">
    <property type="entry name" value="DinB/YfiT-like"/>
</dbReference>
<organism evidence="2 3">
    <name type="scientific">Calidifontibacter indicus</name>
    <dbReference type="NCBI Taxonomy" id="419650"/>
    <lineage>
        <taxon>Bacteria</taxon>
        <taxon>Bacillati</taxon>
        <taxon>Actinomycetota</taxon>
        <taxon>Actinomycetes</taxon>
        <taxon>Micrococcales</taxon>
        <taxon>Dermacoccaceae</taxon>
        <taxon>Calidifontibacter</taxon>
    </lineage>
</organism>
<evidence type="ECO:0000313" key="3">
    <source>
        <dbReference type="Proteomes" id="UP000256253"/>
    </source>
</evidence>
<comment type="caution">
    <text evidence="2">The sequence shown here is derived from an EMBL/GenBank/DDBJ whole genome shotgun (WGS) entry which is preliminary data.</text>
</comment>